<name>A0AAD3RY75_NEPGR</name>
<evidence type="ECO:0000313" key="2">
    <source>
        <dbReference type="EMBL" id="GMH00200.1"/>
    </source>
</evidence>
<dbReference type="Proteomes" id="UP001279734">
    <property type="component" value="Unassembled WGS sequence"/>
</dbReference>
<proteinExistence type="predicted"/>
<sequence length="133" mass="14388">MAPTGTRLPCREPPPRQARAEPRVEYGARDVLNAAKGIRILDEESQGVVGHHIRRSPRPPPPISLVPLRHGLEGTQPLPSKFKMRATRYSGSMASPELHMLSRRARGQTSRFASGEAGGEATMAPSPPPPEDG</sequence>
<feature type="compositionally biased region" description="Basic and acidic residues" evidence="1">
    <location>
        <begin position="9"/>
        <end position="22"/>
    </location>
</feature>
<feature type="region of interest" description="Disordered" evidence="1">
    <location>
        <begin position="1"/>
        <end position="22"/>
    </location>
</feature>
<feature type="region of interest" description="Disordered" evidence="1">
    <location>
        <begin position="93"/>
        <end position="133"/>
    </location>
</feature>
<evidence type="ECO:0000313" key="3">
    <source>
        <dbReference type="Proteomes" id="UP001279734"/>
    </source>
</evidence>
<protein>
    <submittedName>
        <fullName evidence="2">Uncharacterized protein</fullName>
    </submittedName>
</protein>
<gene>
    <name evidence="2" type="ORF">Nepgr_002039</name>
</gene>
<dbReference type="EMBL" id="BSYO01000002">
    <property type="protein sequence ID" value="GMH00200.1"/>
    <property type="molecule type" value="Genomic_DNA"/>
</dbReference>
<dbReference type="AlphaFoldDB" id="A0AAD3RY75"/>
<comment type="caution">
    <text evidence="2">The sequence shown here is derived from an EMBL/GenBank/DDBJ whole genome shotgun (WGS) entry which is preliminary data.</text>
</comment>
<feature type="region of interest" description="Disordered" evidence="1">
    <location>
        <begin position="48"/>
        <end position="78"/>
    </location>
</feature>
<accession>A0AAD3RY75</accession>
<reference evidence="2" key="1">
    <citation type="submission" date="2023-05" db="EMBL/GenBank/DDBJ databases">
        <title>Nepenthes gracilis genome sequencing.</title>
        <authorList>
            <person name="Fukushima K."/>
        </authorList>
    </citation>
    <scope>NUCLEOTIDE SEQUENCE</scope>
    <source>
        <strain evidence="2">SING2019-196</strain>
    </source>
</reference>
<organism evidence="2 3">
    <name type="scientific">Nepenthes gracilis</name>
    <name type="common">Slender pitcher plant</name>
    <dbReference type="NCBI Taxonomy" id="150966"/>
    <lineage>
        <taxon>Eukaryota</taxon>
        <taxon>Viridiplantae</taxon>
        <taxon>Streptophyta</taxon>
        <taxon>Embryophyta</taxon>
        <taxon>Tracheophyta</taxon>
        <taxon>Spermatophyta</taxon>
        <taxon>Magnoliopsida</taxon>
        <taxon>eudicotyledons</taxon>
        <taxon>Gunneridae</taxon>
        <taxon>Pentapetalae</taxon>
        <taxon>Caryophyllales</taxon>
        <taxon>Nepenthaceae</taxon>
        <taxon>Nepenthes</taxon>
    </lineage>
</organism>
<evidence type="ECO:0000256" key="1">
    <source>
        <dbReference type="SAM" id="MobiDB-lite"/>
    </source>
</evidence>
<keyword evidence="3" id="KW-1185">Reference proteome</keyword>